<keyword evidence="3" id="KW-1185">Reference proteome</keyword>
<evidence type="ECO:0000313" key="3">
    <source>
        <dbReference type="Proteomes" id="UP000002384"/>
    </source>
</evidence>
<feature type="compositionally biased region" description="Basic residues" evidence="1">
    <location>
        <begin position="1"/>
        <end position="27"/>
    </location>
</feature>
<evidence type="ECO:0000313" key="2">
    <source>
        <dbReference type="EMBL" id="ACK74127.1"/>
    </source>
</evidence>
<gene>
    <name evidence="2" type="ordered locus">PCC7424_5563</name>
</gene>
<dbReference type="HOGENOM" id="CLU_218415_0_0_3"/>
<dbReference type="EMBL" id="CP001294">
    <property type="protein sequence ID" value="ACK74127.1"/>
    <property type="molecule type" value="Genomic_DNA"/>
</dbReference>
<dbReference type="AlphaFoldDB" id="B7KMV5"/>
<evidence type="ECO:0000256" key="1">
    <source>
        <dbReference type="SAM" id="MobiDB-lite"/>
    </source>
</evidence>
<organism evidence="2 3">
    <name type="scientific">Gloeothece citriformis (strain PCC 7424)</name>
    <name type="common">Cyanothece sp. (strain PCC 7424)</name>
    <dbReference type="NCBI Taxonomy" id="65393"/>
    <lineage>
        <taxon>Bacteria</taxon>
        <taxon>Bacillati</taxon>
        <taxon>Cyanobacteriota</taxon>
        <taxon>Cyanophyceae</taxon>
        <taxon>Oscillatoriophycideae</taxon>
        <taxon>Chroococcales</taxon>
        <taxon>Aphanothecaceae</taxon>
        <taxon>Gloeothece</taxon>
        <taxon>Gloeothece citriformis</taxon>
    </lineage>
</organism>
<reference evidence="3" key="1">
    <citation type="journal article" date="2011" name="MBio">
        <title>Novel metabolic attributes of the genus Cyanothece, comprising a group of unicellular nitrogen-fixing Cyanobacteria.</title>
        <authorList>
            <person name="Bandyopadhyay A."/>
            <person name="Elvitigala T."/>
            <person name="Welsh E."/>
            <person name="Stockel J."/>
            <person name="Liberton M."/>
            <person name="Min H."/>
            <person name="Sherman L.A."/>
            <person name="Pakrasi H.B."/>
        </authorList>
    </citation>
    <scope>NUCLEOTIDE SEQUENCE [LARGE SCALE GENOMIC DNA]</scope>
    <source>
        <strain evidence="3">PCC 7424</strain>
        <plasmid evidence="3">pP742403</plasmid>
    </source>
</reference>
<keyword evidence="2" id="KW-0614">Plasmid</keyword>
<proteinExistence type="predicted"/>
<protein>
    <submittedName>
        <fullName evidence="2">Uncharacterized protein</fullName>
    </submittedName>
</protein>
<feature type="region of interest" description="Disordered" evidence="1">
    <location>
        <begin position="1"/>
        <end position="35"/>
    </location>
</feature>
<geneLocation type="plasmid" evidence="2 3">
    <name>pP742403</name>
</geneLocation>
<dbReference type="Proteomes" id="UP000002384">
    <property type="component" value="Plasmid pP742403"/>
</dbReference>
<name>B7KMV5_GLOC7</name>
<dbReference type="KEGG" id="cyc:PCC7424_5563"/>
<accession>B7KMV5</accession>
<sequence length="35" mass="4091">MSKRKGNKETKKAKKPLGGTKKKKKDPKRYDETKE</sequence>